<name>A0A6A6YRI9_9PEZI</name>
<feature type="compositionally biased region" description="Polar residues" evidence="1">
    <location>
        <begin position="19"/>
        <end position="36"/>
    </location>
</feature>
<dbReference type="AlphaFoldDB" id="A0A6A6YRI9"/>
<dbReference type="Proteomes" id="UP000504636">
    <property type="component" value="Unplaced"/>
</dbReference>
<feature type="region of interest" description="Disordered" evidence="1">
    <location>
        <begin position="1"/>
        <end position="98"/>
    </location>
</feature>
<evidence type="ECO:0000256" key="1">
    <source>
        <dbReference type="SAM" id="MobiDB-lite"/>
    </source>
</evidence>
<dbReference type="GeneID" id="54466234"/>
<protein>
    <submittedName>
        <fullName evidence="2 4">Uncharacterized protein</fullName>
    </submittedName>
</protein>
<accession>A0A6A6YRI9</accession>
<evidence type="ECO:0000313" key="3">
    <source>
        <dbReference type="Proteomes" id="UP000504636"/>
    </source>
</evidence>
<dbReference type="OrthoDB" id="3799363at2759"/>
<dbReference type="RefSeq" id="XP_033578520.1">
    <property type="nucleotide sequence ID" value="XM_033725341.1"/>
</dbReference>
<gene>
    <name evidence="2 4" type="ORF">BDZ99DRAFT_518816</name>
</gene>
<proteinExistence type="predicted"/>
<reference evidence="4" key="2">
    <citation type="submission" date="2020-04" db="EMBL/GenBank/DDBJ databases">
        <authorList>
            <consortium name="NCBI Genome Project"/>
        </authorList>
    </citation>
    <scope>NUCLEOTIDE SEQUENCE</scope>
    <source>
        <strain evidence="4">CBS 304.34</strain>
    </source>
</reference>
<feature type="compositionally biased region" description="Low complexity" evidence="1">
    <location>
        <begin position="1"/>
        <end position="18"/>
    </location>
</feature>
<sequence length="115" mass="12938">MDFRHTSSPPTATPPNSAGNDGTCTTSPSPGTFQESSTRKRGRMTENQHQSGNGDEESENDDDGNERRRKKQAKDYNLEKQPKPRLKCPFFQREPEKYSRAACRGQGFADMAKLK</sequence>
<evidence type="ECO:0000313" key="4">
    <source>
        <dbReference type="RefSeq" id="XP_033578520.1"/>
    </source>
</evidence>
<evidence type="ECO:0000313" key="2">
    <source>
        <dbReference type="EMBL" id="KAF2811556.1"/>
    </source>
</evidence>
<feature type="compositionally biased region" description="Acidic residues" evidence="1">
    <location>
        <begin position="54"/>
        <end position="64"/>
    </location>
</feature>
<organism evidence="2">
    <name type="scientific">Mytilinidion resinicola</name>
    <dbReference type="NCBI Taxonomy" id="574789"/>
    <lineage>
        <taxon>Eukaryota</taxon>
        <taxon>Fungi</taxon>
        <taxon>Dikarya</taxon>
        <taxon>Ascomycota</taxon>
        <taxon>Pezizomycotina</taxon>
        <taxon>Dothideomycetes</taxon>
        <taxon>Pleosporomycetidae</taxon>
        <taxon>Mytilinidiales</taxon>
        <taxon>Mytilinidiaceae</taxon>
        <taxon>Mytilinidion</taxon>
    </lineage>
</organism>
<keyword evidence="3" id="KW-1185">Reference proteome</keyword>
<reference evidence="4" key="3">
    <citation type="submission" date="2025-04" db="UniProtKB">
        <authorList>
            <consortium name="RefSeq"/>
        </authorList>
    </citation>
    <scope>IDENTIFICATION</scope>
    <source>
        <strain evidence="4">CBS 304.34</strain>
    </source>
</reference>
<reference evidence="2 4" key="1">
    <citation type="journal article" date="2020" name="Stud. Mycol.">
        <title>101 Dothideomycetes genomes: a test case for predicting lifestyles and emergence of pathogens.</title>
        <authorList>
            <person name="Haridas S."/>
            <person name="Albert R."/>
            <person name="Binder M."/>
            <person name="Bloem J."/>
            <person name="Labutti K."/>
            <person name="Salamov A."/>
            <person name="Andreopoulos B."/>
            <person name="Baker S."/>
            <person name="Barry K."/>
            <person name="Bills G."/>
            <person name="Bluhm B."/>
            <person name="Cannon C."/>
            <person name="Castanera R."/>
            <person name="Culley D."/>
            <person name="Daum C."/>
            <person name="Ezra D."/>
            <person name="Gonzalez J."/>
            <person name="Henrissat B."/>
            <person name="Kuo A."/>
            <person name="Liang C."/>
            <person name="Lipzen A."/>
            <person name="Lutzoni F."/>
            <person name="Magnuson J."/>
            <person name="Mondo S."/>
            <person name="Nolan M."/>
            <person name="Ohm R."/>
            <person name="Pangilinan J."/>
            <person name="Park H.-J."/>
            <person name="Ramirez L."/>
            <person name="Alfaro M."/>
            <person name="Sun H."/>
            <person name="Tritt A."/>
            <person name="Yoshinaga Y."/>
            <person name="Zwiers L.-H."/>
            <person name="Turgeon B."/>
            <person name="Goodwin S."/>
            <person name="Spatafora J."/>
            <person name="Crous P."/>
            <person name="Grigoriev I."/>
        </authorList>
    </citation>
    <scope>NUCLEOTIDE SEQUENCE</scope>
    <source>
        <strain evidence="2 4">CBS 304.34</strain>
    </source>
</reference>
<feature type="compositionally biased region" description="Basic and acidic residues" evidence="1">
    <location>
        <begin position="73"/>
        <end position="82"/>
    </location>
</feature>
<dbReference type="EMBL" id="MU003698">
    <property type="protein sequence ID" value="KAF2811556.1"/>
    <property type="molecule type" value="Genomic_DNA"/>
</dbReference>